<dbReference type="PANTHER" id="PTHR46193">
    <property type="entry name" value="6-PHOSPHOGLUCONATE PHOSPHATASE"/>
    <property type="match status" value="1"/>
</dbReference>
<dbReference type="SFLD" id="SFLDG01129">
    <property type="entry name" value="C1.5:_HAD__Beta-PGM__Phosphata"/>
    <property type="match status" value="1"/>
</dbReference>
<organism evidence="6 7">
    <name type="scientific">Paramecium bursaria Chlorella virus FR483</name>
    <name type="common">PBCV-FR483</name>
    <dbReference type="NCBI Taxonomy" id="399781"/>
    <lineage>
        <taxon>Viruses</taxon>
        <taxon>Varidnaviria</taxon>
        <taxon>Bamfordvirae</taxon>
        <taxon>Nucleocytoviricota</taxon>
        <taxon>Megaviricetes</taxon>
        <taxon>Algavirales</taxon>
        <taxon>Phycodnaviridae</taxon>
        <taxon>Chlorovirus</taxon>
        <taxon>Chlorovirus conductrix</taxon>
        <taxon>Paramecium bursaria Chlorella virus A1</taxon>
    </lineage>
</organism>
<dbReference type="SFLD" id="SFLDS00003">
    <property type="entry name" value="Haloacid_Dehalogenase"/>
    <property type="match status" value="1"/>
</dbReference>
<evidence type="ECO:0000256" key="1">
    <source>
        <dbReference type="ARBA" id="ARBA00001946"/>
    </source>
</evidence>
<dbReference type="InterPro" id="IPR029044">
    <property type="entry name" value="Nucleotide-diphossugar_trans"/>
</dbReference>
<evidence type="ECO:0000259" key="5">
    <source>
        <dbReference type="Pfam" id="PF00483"/>
    </source>
</evidence>
<dbReference type="InterPro" id="IPR036412">
    <property type="entry name" value="HAD-like_sf"/>
</dbReference>
<dbReference type="InterPro" id="IPR005835">
    <property type="entry name" value="NTP_transferase_dom"/>
</dbReference>
<name>A7J6N1_PBCVF</name>
<dbReference type="PANTHER" id="PTHR46193:SF18">
    <property type="entry name" value="HEXITOL PHOSPHATASE B"/>
    <property type="match status" value="1"/>
</dbReference>
<dbReference type="RefSeq" id="YP_001425809.1">
    <property type="nucleotide sequence ID" value="NC_008603.1"/>
</dbReference>
<reference evidence="6 7" key="1">
    <citation type="journal article" date="2007" name="Virology">
        <title>Sequence and annotation of the 314-kb MT325 and the 321-kb FR483 viruses that infect Chlorella Pbi.</title>
        <authorList>
            <person name="Fitzgerald L.A."/>
            <person name="Graves M.V."/>
            <person name="Li X."/>
            <person name="Feldblyum T."/>
            <person name="Hartigan J."/>
            <person name="Van Etten J.L."/>
        </authorList>
    </citation>
    <scope>NUCLEOTIDE SEQUENCE [LARGE SCALE GENOMIC DNA]</scope>
    <source>
        <strain evidence="6 7">FR483</strain>
    </source>
</reference>
<evidence type="ECO:0000313" key="7">
    <source>
        <dbReference type="Proteomes" id="UP000204095"/>
    </source>
</evidence>
<dbReference type="OrthoDB" id="30346at10239"/>
<dbReference type="InterPro" id="IPR041492">
    <property type="entry name" value="HAD_2"/>
</dbReference>
<proteinExistence type="predicted"/>
<dbReference type="GeneID" id="5364562"/>
<dbReference type="Gene3D" id="1.10.150.240">
    <property type="entry name" value="Putative phosphatase, domain 2"/>
    <property type="match status" value="1"/>
</dbReference>
<dbReference type="CDD" id="cd04183">
    <property type="entry name" value="GT2_BcE_like"/>
    <property type="match status" value="1"/>
</dbReference>
<dbReference type="InterPro" id="IPR023198">
    <property type="entry name" value="PGP-like_dom2"/>
</dbReference>
<dbReference type="CDD" id="cd07505">
    <property type="entry name" value="HAD_BPGM-like"/>
    <property type="match status" value="1"/>
</dbReference>
<dbReference type="GO" id="GO:0046872">
    <property type="term" value="F:metal ion binding"/>
    <property type="evidence" value="ECO:0007669"/>
    <property type="project" value="UniProtKB-KW"/>
</dbReference>
<dbReference type="InterPro" id="IPR006439">
    <property type="entry name" value="HAD-SF_hydro_IA"/>
</dbReference>
<dbReference type="InterPro" id="IPR051600">
    <property type="entry name" value="Beta-PGM-like"/>
</dbReference>
<dbReference type="SUPFAM" id="SSF56784">
    <property type="entry name" value="HAD-like"/>
    <property type="match status" value="1"/>
</dbReference>
<evidence type="ECO:0000256" key="3">
    <source>
        <dbReference type="ARBA" id="ARBA00022842"/>
    </source>
</evidence>
<dbReference type="PRINTS" id="PR00413">
    <property type="entry name" value="HADHALOGNASE"/>
</dbReference>
<keyword evidence="3" id="KW-0460">Magnesium</keyword>
<dbReference type="Proteomes" id="UP000204095">
    <property type="component" value="Segment"/>
</dbReference>
<accession>A7J6N1</accession>
<dbReference type="GO" id="GO:0003824">
    <property type="term" value="F:catalytic activity"/>
    <property type="evidence" value="ECO:0007669"/>
    <property type="project" value="UniProtKB-ARBA"/>
</dbReference>
<dbReference type="EMBL" id="DQ890022">
    <property type="protein sequence ID" value="ABT15462.1"/>
    <property type="molecule type" value="Genomic_DNA"/>
</dbReference>
<keyword evidence="4" id="KW-0119">Carbohydrate metabolism</keyword>
<dbReference type="Pfam" id="PF00483">
    <property type="entry name" value="NTP_transferase"/>
    <property type="match status" value="1"/>
</dbReference>
<feature type="domain" description="Nucleotidyl transferase" evidence="5">
    <location>
        <begin position="224"/>
        <end position="392"/>
    </location>
</feature>
<evidence type="ECO:0000256" key="4">
    <source>
        <dbReference type="ARBA" id="ARBA00023277"/>
    </source>
</evidence>
<dbReference type="Gene3D" id="3.40.50.1000">
    <property type="entry name" value="HAD superfamily/HAD-like"/>
    <property type="match status" value="1"/>
</dbReference>
<comment type="cofactor">
    <cofactor evidence="1">
        <name>Mg(2+)</name>
        <dbReference type="ChEBI" id="CHEBI:18420"/>
    </cofactor>
</comment>
<dbReference type="KEGG" id="vg:5364562"/>
<protein>
    <submittedName>
        <fullName evidence="6">Uncharacterized protein N177L</fullName>
    </submittedName>
</protein>
<organismHost>
    <name type="scientific">Paramecium bursaria</name>
    <dbReference type="NCBI Taxonomy" id="74790"/>
</organismHost>
<dbReference type="SUPFAM" id="SSF53448">
    <property type="entry name" value="Nucleotide-diphospho-sugar transferases"/>
    <property type="match status" value="1"/>
</dbReference>
<dbReference type="InterPro" id="IPR023214">
    <property type="entry name" value="HAD_sf"/>
</dbReference>
<sequence length="458" mass="51946">MFHYNKMTVKAIIFDLDGVLFDGVDLHFKSLNKALAALDSKYVILPENEHEFNGSPTRTKLQKLTEERGLPTEFHDIVWKQKQNYFLESISSMTRDDQKIRVMTQLKNLGYKIVVASNSIRDTVKEVLTKKELTEYVDFYLSNEDVTSPKPHPDIYNMAVNKLAVLPRECIIVEDSFVGKTAANASGCHVFPVRNPDDVLLERIMNYITYINNGGDTKKINVVIPMAGLGSRFANVGYKLPKPLIDVDGKPMIKVVVENINLNAHYVFIAMKEHAEKYELEKIIKEVTCDNYTIRTIDELTEGSACTVLKVRDIIDNDNPMMLANSDQYLEWDPYEFLVNSCGVDGVISCFEADHPKWSYAKVDGSGNIVEVAEKKVISNLATTGLYYFGKGSQFVRCADSMISKNIRTNNEFYNCPIYNEVILEGGVVKTHMCPKMWGIGTPEDLEYYLLHFKNSGK</sequence>
<dbReference type="NCBIfam" id="TIGR01509">
    <property type="entry name" value="HAD-SF-IA-v3"/>
    <property type="match status" value="1"/>
</dbReference>
<evidence type="ECO:0000256" key="2">
    <source>
        <dbReference type="ARBA" id="ARBA00022723"/>
    </source>
</evidence>
<dbReference type="Gene3D" id="3.90.550.10">
    <property type="entry name" value="Spore Coat Polysaccharide Biosynthesis Protein SpsA, Chain A"/>
    <property type="match status" value="1"/>
</dbReference>
<keyword evidence="2" id="KW-0479">Metal-binding</keyword>
<gene>
    <name evidence="6" type="primary">N177L</name>
    <name evidence="6" type="ORF">FR483_N177L</name>
</gene>
<evidence type="ECO:0000313" key="6">
    <source>
        <dbReference type="EMBL" id="ABT15462.1"/>
    </source>
</evidence>
<dbReference type="Pfam" id="PF13419">
    <property type="entry name" value="HAD_2"/>
    <property type="match status" value="1"/>
</dbReference>